<comment type="similarity">
    <text evidence="13 14">In the central section; belongs to the AAA ATPase family.</text>
</comment>
<evidence type="ECO:0000256" key="7">
    <source>
        <dbReference type="ARBA" id="ARBA00022801"/>
    </source>
</evidence>
<keyword evidence="19" id="KW-1185">Reference proteome</keyword>
<dbReference type="Gene3D" id="3.40.50.300">
    <property type="entry name" value="P-loop containing nucleotide triphosphate hydrolases"/>
    <property type="match status" value="1"/>
</dbReference>
<evidence type="ECO:0000259" key="17">
    <source>
        <dbReference type="SMART" id="SM00382"/>
    </source>
</evidence>
<dbReference type="GO" id="GO:0004176">
    <property type="term" value="F:ATP-dependent peptidase activity"/>
    <property type="evidence" value="ECO:0007669"/>
    <property type="project" value="InterPro"/>
</dbReference>
<dbReference type="GO" id="GO:0005524">
    <property type="term" value="F:ATP binding"/>
    <property type="evidence" value="ECO:0007669"/>
    <property type="project" value="UniProtKB-UniRule"/>
</dbReference>
<dbReference type="FunFam" id="3.40.50.300:FF:000001">
    <property type="entry name" value="ATP-dependent zinc metalloprotease FtsH"/>
    <property type="match status" value="1"/>
</dbReference>
<evidence type="ECO:0000256" key="14">
    <source>
        <dbReference type="HAMAP-Rule" id="MF_01458"/>
    </source>
</evidence>
<keyword evidence="4 14" id="KW-0812">Transmembrane</keyword>
<dbReference type="GO" id="GO:0005886">
    <property type="term" value="C:plasma membrane"/>
    <property type="evidence" value="ECO:0007669"/>
    <property type="project" value="UniProtKB-SubCell"/>
</dbReference>
<dbReference type="InterPro" id="IPR037219">
    <property type="entry name" value="Peptidase_M41-like"/>
</dbReference>
<comment type="subcellular location">
    <subcellularLocation>
        <location evidence="14">Cell membrane</location>
        <topology evidence="14">Multi-pass membrane protein</topology>
        <orientation evidence="14">Cytoplasmic side</orientation>
    </subcellularLocation>
    <subcellularLocation>
        <location evidence="1">Membrane</location>
    </subcellularLocation>
</comment>
<dbReference type="GO" id="GO:0008270">
    <property type="term" value="F:zinc ion binding"/>
    <property type="evidence" value="ECO:0007669"/>
    <property type="project" value="UniProtKB-UniRule"/>
</dbReference>
<dbReference type="Pfam" id="PF00004">
    <property type="entry name" value="AAA"/>
    <property type="match status" value="1"/>
</dbReference>
<proteinExistence type="inferred from homology"/>
<evidence type="ECO:0000256" key="8">
    <source>
        <dbReference type="ARBA" id="ARBA00022833"/>
    </source>
</evidence>
<name>A0A5B9PLZ6_9BACT</name>
<dbReference type="InterPro" id="IPR000642">
    <property type="entry name" value="Peptidase_M41"/>
</dbReference>
<dbReference type="NCBIfam" id="TIGR01241">
    <property type="entry name" value="FtsH_fam"/>
    <property type="match status" value="1"/>
</dbReference>
<comment type="similarity">
    <text evidence="2 14">In the C-terminal section; belongs to the peptidase M41 family.</text>
</comment>
<comment type="similarity">
    <text evidence="15">Belongs to the AAA ATPase family.</text>
</comment>
<keyword evidence="9 14" id="KW-0067">ATP-binding</keyword>
<keyword evidence="5 14" id="KW-0479">Metal-binding</keyword>
<dbReference type="SMART" id="SM00382">
    <property type="entry name" value="AAA"/>
    <property type="match status" value="1"/>
</dbReference>
<dbReference type="InterPro" id="IPR041569">
    <property type="entry name" value="AAA_lid_3"/>
</dbReference>
<feature type="region of interest" description="Disordered" evidence="16">
    <location>
        <begin position="662"/>
        <end position="708"/>
    </location>
</feature>
<dbReference type="CDD" id="cd19501">
    <property type="entry name" value="RecA-like_FtsH"/>
    <property type="match status" value="1"/>
</dbReference>
<dbReference type="SUPFAM" id="SSF52540">
    <property type="entry name" value="P-loop containing nucleoside triphosphate hydrolases"/>
    <property type="match status" value="1"/>
</dbReference>
<evidence type="ECO:0000256" key="9">
    <source>
        <dbReference type="ARBA" id="ARBA00022840"/>
    </source>
</evidence>
<dbReference type="GO" id="GO:0030163">
    <property type="term" value="P:protein catabolic process"/>
    <property type="evidence" value="ECO:0007669"/>
    <property type="project" value="UniProtKB-UniRule"/>
</dbReference>
<dbReference type="EC" id="3.4.24.-" evidence="14"/>
<dbReference type="InterPro" id="IPR003593">
    <property type="entry name" value="AAA+_ATPase"/>
</dbReference>
<keyword evidence="11 14" id="KW-0482">Metalloprotease</keyword>
<dbReference type="InterPro" id="IPR003960">
    <property type="entry name" value="ATPase_AAA_CS"/>
</dbReference>
<organism evidence="18 19">
    <name type="scientific">Mariniblastus fucicola</name>
    <dbReference type="NCBI Taxonomy" id="980251"/>
    <lineage>
        <taxon>Bacteria</taxon>
        <taxon>Pseudomonadati</taxon>
        <taxon>Planctomycetota</taxon>
        <taxon>Planctomycetia</taxon>
        <taxon>Pirellulales</taxon>
        <taxon>Pirellulaceae</taxon>
        <taxon>Mariniblastus</taxon>
    </lineage>
</organism>
<feature type="domain" description="AAA+ ATPase" evidence="17">
    <location>
        <begin position="250"/>
        <end position="389"/>
    </location>
</feature>
<evidence type="ECO:0000256" key="11">
    <source>
        <dbReference type="ARBA" id="ARBA00023049"/>
    </source>
</evidence>
<keyword evidence="10 14" id="KW-1133">Transmembrane helix</keyword>
<dbReference type="FunFam" id="1.10.8.60:FF:000001">
    <property type="entry name" value="ATP-dependent zinc metalloprotease FtsH"/>
    <property type="match status" value="1"/>
</dbReference>
<evidence type="ECO:0000256" key="4">
    <source>
        <dbReference type="ARBA" id="ARBA00022692"/>
    </source>
</evidence>
<evidence type="ECO:0000256" key="10">
    <source>
        <dbReference type="ARBA" id="ARBA00022989"/>
    </source>
</evidence>
<feature type="binding site" evidence="14">
    <location>
        <position position="483"/>
    </location>
    <ligand>
        <name>Zn(2+)</name>
        <dbReference type="ChEBI" id="CHEBI:29105"/>
        <note>catalytic</note>
    </ligand>
</feature>
<dbReference type="GO" id="GO:0016887">
    <property type="term" value="F:ATP hydrolysis activity"/>
    <property type="evidence" value="ECO:0007669"/>
    <property type="project" value="UniProtKB-UniRule"/>
</dbReference>
<dbReference type="GO" id="GO:0006508">
    <property type="term" value="P:proteolysis"/>
    <property type="evidence" value="ECO:0007669"/>
    <property type="project" value="UniProtKB-KW"/>
</dbReference>
<evidence type="ECO:0000313" key="19">
    <source>
        <dbReference type="Proteomes" id="UP000322214"/>
    </source>
</evidence>
<dbReference type="PROSITE" id="PS00674">
    <property type="entry name" value="AAA"/>
    <property type="match status" value="1"/>
</dbReference>
<feature type="binding site" evidence="14">
    <location>
        <position position="479"/>
    </location>
    <ligand>
        <name>Zn(2+)</name>
        <dbReference type="ChEBI" id="CHEBI:29105"/>
        <note>catalytic</note>
    </ligand>
</feature>
<dbReference type="Pfam" id="PF01434">
    <property type="entry name" value="Peptidase_M41"/>
    <property type="match status" value="1"/>
</dbReference>
<reference evidence="18 19" key="1">
    <citation type="submission" date="2019-08" db="EMBL/GenBank/DDBJ databases">
        <title>Deep-cultivation of Planctomycetes and their phenomic and genomic characterization uncovers novel biology.</title>
        <authorList>
            <person name="Wiegand S."/>
            <person name="Jogler M."/>
            <person name="Boedeker C."/>
            <person name="Pinto D."/>
            <person name="Vollmers J."/>
            <person name="Rivas-Marin E."/>
            <person name="Kohn T."/>
            <person name="Peeters S.H."/>
            <person name="Heuer A."/>
            <person name="Rast P."/>
            <person name="Oberbeckmann S."/>
            <person name="Bunk B."/>
            <person name="Jeske O."/>
            <person name="Meyerdierks A."/>
            <person name="Storesund J.E."/>
            <person name="Kallscheuer N."/>
            <person name="Luecker S."/>
            <person name="Lage O.M."/>
            <person name="Pohl T."/>
            <person name="Merkel B.J."/>
            <person name="Hornburger P."/>
            <person name="Mueller R.-W."/>
            <person name="Bruemmer F."/>
            <person name="Labrenz M."/>
            <person name="Spormann A.M."/>
            <person name="Op den Camp H."/>
            <person name="Overmann J."/>
            <person name="Amann R."/>
            <person name="Jetten M.S.M."/>
            <person name="Mascher T."/>
            <person name="Medema M.H."/>
            <person name="Devos D.P."/>
            <person name="Kaster A.-K."/>
            <person name="Ovreas L."/>
            <person name="Rohde M."/>
            <person name="Galperin M.Y."/>
            <person name="Jogler C."/>
        </authorList>
    </citation>
    <scope>NUCLEOTIDE SEQUENCE [LARGE SCALE GENOMIC DNA]</scope>
    <source>
        <strain evidence="18 19">FC18</strain>
    </source>
</reference>
<dbReference type="SUPFAM" id="SSF140990">
    <property type="entry name" value="FtsH protease domain-like"/>
    <property type="match status" value="1"/>
</dbReference>
<dbReference type="InterPro" id="IPR027417">
    <property type="entry name" value="P-loop_NTPase"/>
</dbReference>
<comment type="cofactor">
    <cofactor evidence="14">
        <name>Zn(2+)</name>
        <dbReference type="ChEBI" id="CHEBI:29105"/>
    </cofactor>
    <text evidence="14">Binds 1 zinc ion per subunit.</text>
</comment>
<dbReference type="HAMAP" id="MF_01458">
    <property type="entry name" value="FtsH"/>
    <property type="match status" value="1"/>
</dbReference>
<feature type="compositionally biased region" description="Basic and acidic residues" evidence="16">
    <location>
        <begin position="697"/>
        <end position="708"/>
    </location>
</feature>
<evidence type="ECO:0000256" key="1">
    <source>
        <dbReference type="ARBA" id="ARBA00004370"/>
    </source>
</evidence>
<dbReference type="AlphaFoldDB" id="A0A5B9PLZ6"/>
<dbReference type="EMBL" id="CP042912">
    <property type="protein sequence ID" value="QEG23313.1"/>
    <property type="molecule type" value="Genomic_DNA"/>
</dbReference>
<dbReference type="Gene3D" id="1.20.58.760">
    <property type="entry name" value="Peptidase M41"/>
    <property type="match status" value="1"/>
</dbReference>
<protein>
    <recommendedName>
        <fullName evidence="14">ATP-dependent zinc metalloprotease FtsH</fullName>
        <ecNumber evidence="14">3.4.24.-</ecNumber>
    </recommendedName>
</protein>
<dbReference type="Pfam" id="PF17862">
    <property type="entry name" value="AAA_lid_3"/>
    <property type="match status" value="1"/>
</dbReference>
<dbReference type="RefSeq" id="WP_075083387.1">
    <property type="nucleotide sequence ID" value="NZ_CP042912.1"/>
</dbReference>
<evidence type="ECO:0000256" key="13">
    <source>
        <dbReference type="ARBA" id="ARBA00061570"/>
    </source>
</evidence>
<keyword evidence="12 14" id="KW-0472">Membrane</keyword>
<comment type="subunit">
    <text evidence="14">Homohexamer.</text>
</comment>
<feature type="compositionally biased region" description="Basic and acidic residues" evidence="16">
    <location>
        <begin position="663"/>
        <end position="674"/>
    </location>
</feature>
<sequence>MDDKEARNNRENENEQGARPPMRGFPIWLLVSLLMMFLLYTLLYPAQRASRISYGYFEKLIEGNDPQGKSYKDGNGDEIGSMIESVEIGPSSATGTFKVIPDPEPTFNTSGELVPPKDTEKLEKHFIVEIGSLDEMSRADLMKTLRAAGVEKVSFEQQTQPWVYQLLFLALMTLGIIGIMMFMMRRQSQMMGGGGFLSNFSRSTAKRYEPNEAPVTFKDVAGLEGVKADLQEIVDFLKDPTKFQKLGGRVPKGVLLVGPPGTGKTLLARAVAGEANVPYFNVNGSEFIQMFVGVGASRVRDLFAQAKEQSPAIIFIDEIDAVGRQRGAGLGGGHDEREQTLNQILGEMDGFDKTDSVIILAATNRPDILDPALLRPGRFDRHVTVSRPTKAGRFAIFKVHVRDVPLSDDVDLEAMAEATAGMTGADIQNLVNEAALWAARKNKNKVEMDDFYHAHDKVLMGAAREEVLTEKEKERTAYHEAGHTIAAWFLDGGSPVHKVTIIPRGQALGVTQMVHDEDRMNLSEQEIRDHLIMLLAGRGAESIIYDELTVGAENDLERATSMARRMVTHWGMSEKLGPVSYKMSDEDPFLGREMQKSRLFSEHTMEVIDEEVHRILSEAQQAANDLLLKHRDNLQAITDGLMKNEELDRYEIADLIGPSVHGELVRPGRAKSEPSKNGTATSQDEVSQSDSETNAESETKTETASDQT</sequence>
<accession>A0A5B9PLZ6</accession>
<evidence type="ECO:0000256" key="16">
    <source>
        <dbReference type="SAM" id="MobiDB-lite"/>
    </source>
</evidence>
<keyword evidence="6 14" id="KW-0547">Nucleotide-binding</keyword>
<evidence type="ECO:0000256" key="15">
    <source>
        <dbReference type="RuleBase" id="RU003651"/>
    </source>
</evidence>
<dbReference type="GO" id="GO:0004222">
    <property type="term" value="F:metalloendopeptidase activity"/>
    <property type="evidence" value="ECO:0007669"/>
    <property type="project" value="InterPro"/>
</dbReference>
<gene>
    <name evidence="18" type="primary">ftsH_2</name>
    <name evidence="14" type="synonym">ftsH</name>
    <name evidence="18" type="ORF">MFFC18_32090</name>
</gene>
<evidence type="ECO:0000256" key="5">
    <source>
        <dbReference type="ARBA" id="ARBA00022723"/>
    </source>
</evidence>
<keyword evidence="14" id="KW-1003">Cell membrane</keyword>
<dbReference type="KEGG" id="mff:MFFC18_32090"/>
<evidence type="ECO:0000256" key="3">
    <source>
        <dbReference type="ARBA" id="ARBA00022670"/>
    </source>
</evidence>
<dbReference type="Gene3D" id="1.10.8.60">
    <property type="match status" value="1"/>
</dbReference>
<dbReference type="Proteomes" id="UP000322214">
    <property type="component" value="Chromosome"/>
</dbReference>
<feature type="compositionally biased region" description="Polar residues" evidence="16">
    <location>
        <begin position="675"/>
        <end position="696"/>
    </location>
</feature>
<feature type="transmembrane region" description="Helical" evidence="14">
    <location>
        <begin position="162"/>
        <end position="184"/>
    </location>
</feature>
<evidence type="ECO:0000256" key="12">
    <source>
        <dbReference type="ARBA" id="ARBA00023136"/>
    </source>
</evidence>
<keyword evidence="8 14" id="KW-0862">Zinc</keyword>
<evidence type="ECO:0000313" key="18">
    <source>
        <dbReference type="EMBL" id="QEG23313.1"/>
    </source>
</evidence>
<feature type="active site" evidence="14">
    <location>
        <position position="480"/>
    </location>
</feature>
<feature type="binding site" evidence="14">
    <location>
        <begin position="258"/>
        <end position="265"/>
    </location>
    <ligand>
        <name>ATP</name>
        <dbReference type="ChEBI" id="CHEBI:30616"/>
    </ligand>
</feature>
<dbReference type="InterPro" id="IPR005936">
    <property type="entry name" value="FtsH"/>
</dbReference>
<keyword evidence="3 14" id="KW-0645">Protease</keyword>
<evidence type="ECO:0000256" key="6">
    <source>
        <dbReference type="ARBA" id="ARBA00022741"/>
    </source>
</evidence>
<feature type="transmembrane region" description="Helical" evidence="14">
    <location>
        <begin position="25"/>
        <end position="44"/>
    </location>
</feature>
<comment type="function">
    <text evidence="14">Acts as a processive, ATP-dependent zinc metallopeptidase for both cytoplasmic and membrane proteins. Plays a role in the quality control of integral membrane proteins.</text>
</comment>
<keyword evidence="7 14" id="KW-0378">Hydrolase</keyword>
<dbReference type="InterPro" id="IPR003959">
    <property type="entry name" value="ATPase_AAA_core"/>
</dbReference>
<dbReference type="STRING" id="980251.GCA_001642875_00604"/>
<feature type="binding site" evidence="14">
    <location>
        <position position="555"/>
    </location>
    <ligand>
        <name>Zn(2+)</name>
        <dbReference type="ChEBI" id="CHEBI:29105"/>
        <note>catalytic</note>
    </ligand>
</feature>
<dbReference type="PANTHER" id="PTHR23076:SF97">
    <property type="entry name" value="ATP-DEPENDENT ZINC METALLOPROTEASE YME1L1"/>
    <property type="match status" value="1"/>
</dbReference>
<evidence type="ECO:0000256" key="2">
    <source>
        <dbReference type="ARBA" id="ARBA00010044"/>
    </source>
</evidence>
<dbReference type="FunFam" id="1.20.58.760:FF:000001">
    <property type="entry name" value="ATP-dependent zinc metalloprotease FtsH"/>
    <property type="match status" value="1"/>
</dbReference>
<dbReference type="PANTHER" id="PTHR23076">
    <property type="entry name" value="METALLOPROTEASE M41 FTSH"/>
    <property type="match status" value="1"/>
</dbReference>